<feature type="domain" description="Retrovirus-related Pol polyprotein from transposon TNT 1-94-like beta-barrel" evidence="1">
    <location>
        <begin position="37"/>
        <end position="111"/>
    </location>
</feature>
<comment type="caution">
    <text evidence="2">The sequence shown here is derived from an EMBL/GenBank/DDBJ whole genome shotgun (WGS) entry which is preliminary data.</text>
</comment>
<organism evidence="2 3">
    <name type="scientific">Parasponia andersonii</name>
    <name type="common">Sponia andersonii</name>
    <dbReference type="NCBI Taxonomy" id="3476"/>
    <lineage>
        <taxon>Eukaryota</taxon>
        <taxon>Viridiplantae</taxon>
        <taxon>Streptophyta</taxon>
        <taxon>Embryophyta</taxon>
        <taxon>Tracheophyta</taxon>
        <taxon>Spermatophyta</taxon>
        <taxon>Magnoliopsida</taxon>
        <taxon>eudicotyledons</taxon>
        <taxon>Gunneridae</taxon>
        <taxon>Pentapetalae</taxon>
        <taxon>rosids</taxon>
        <taxon>fabids</taxon>
        <taxon>Rosales</taxon>
        <taxon>Cannabaceae</taxon>
        <taxon>Parasponia</taxon>
    </lineage>
</organism>
<evidence type="ECO:0000313" key="2">
    <source>
        <dbReference type="EMBL" id="PON78219.1"/>
    </source>
</evidence>
<sequence length="114" mass="12763">MFTQNSSNLQTNLNCSLAQKRNYLSALTIELETKNCWIIDLRASDHMTRCYNLFSTYTSCPGILKVRIVDGTLSSSAEKGTIIISDHLKLQSILHVPSLKCNLISISKLSQDIK</sequence>
<protein>
    <recommendedName>
        <fullName evidence="1">Retrovirus-related Pol polyprotein from transposon TNT 1-94-like beta-barrel domain-containing protein</fullName>
    </recommendedName>
</protein>
<dbReference type="Proteomes" id="UP000237105">
    <property type="component" value="Unassembled WGS sequence"/>
</dbReference>
<keyword evidence="3" id="KW-1185">Reference proteome</keyword>
<dbReference type="OrthoDB" id="1631085at2759"/>
<dbReference type="Pfam" id="PF22936">
    <property type="entry name" value="Pol_BBD"/>
    <property type="match status" value="1"/>
</dbReference>
<proteinExistence type="predicted"/>
<evidence type="ECO:0000259" key="1">
    <source>
        <dbReference type="Pfam" id="PF22936"/>
    </source>
</evidence>
<gene>
    <name evidence="2" type="ORF">PanWU01x14_022010</name>
</gene>
<dbReference type="InterPro" id="IPR054722">
    <property type="entry name" value="PolX-like_BBD"/>
</dbReference>
<accession>A0A2P5DY60</accession>
<evidence type="ECO:0000313" key="3">
    <source>
        <dbReference type="Proteomes" id="UP000237105"/>
    </source>
</evidence>
<reference evidence="3" key="1">
    <citation type="submission" date="2016-06" db="EMBL/GenBank/DDBJ databases">
        <title>Parallel loss of symbiosis genes in relatives of nitrogen-fixing non-legume Parasponia.</title>
        <authorList>
            <person name="Van Velzen R."/>
            <person name="Holmer R."/>
            <person name="Bu F."/>
            <person name="Rutten L."/>
            <person name="Van Zeijl A."/>
            <person name="Liu W."/>
            <person name="Santuari L."/>
            <person name="Cao Q."/>
            <person name="Sharma T."/>
            <person name="Shen D."/>
            <person name="Roswanjaya Y."/>
            <person name="Wardhani T."/>
            <person name="Kalhor M.S."/>
            <person name="Jansen J."/>
            <person name="Van den Hoogen J."/>
            <person name="Gungor B."/>
            <person name="Hartog M."/>
            <person name="Hontelez J."/>
            <person name="Verver J."/>
            <person name="Yang W.-C."/>
            <person name="Schijlen E."/>
            <person name="Repin R."/>
            <person name="Schilthuizen M."/>
            <person name="Schranz E."/>
            <person name="Heidstra R."/>
            <person name="Miyata K."/>
            <person name="Fedorova E."/>
            <person name="Kohlen W."/>
            <person name="Bisseling T."/>
            <person name="Smit S."/>
            <person name="Geurts R."/>
        </authorList>
    </citation>
    <scope>NUCLEOTIDE SEQUENCE [LARGE SCALE GENOMIC DNA]</scope>
    <source>
        <strain evidence="3">cv. WU1-14</strain>
    </source>
</reference>
<feature type="non-terminal residue" evidence="2">
    <location>
        <position position="114"/>
    </location>
</feature>
<name>A0A2P5DY60_PARAD</name>
<dbReference type="AlphaFoldDB" id="A0A2P5DY60"/>
<dbReference type="EMBL" id="JXTB01000010">
    <property type="protein sequence ID" value="PON78219.1"/>
    <property type="molecule type" value="Genomic_DNA"/>
</dbReference>